<comment type="caution">
    <text evidence="1">The sequence shown here is derived from an EMBL/GenBank/DDBJ whole genome shotgun (WGS) entry which is preliminary data.</text>
</comment>
<accession>A0A8X6YD33</accession>
<sequence length="118" mass="13600">MRFFPSILRFITYDAYFPLDVEFNHLARCAFMADENAHSMRPHGDQYSISVQVWAGGVRDLLVLSYLFPGPVTSADYVIFLHKSCYQFYLTLCHNESAICSVDMILKFRIMADVCVNI</sequence>
<proteinExistence type="predicted"/>
<gene>
    <name evidence="1" type="ORF">TNIN_385511</name>
</gene>
<name>A0A8X6YD33_9ARAC</name>
<evidence type="ECO:0000313" key="1">
    <source>
        <dbReference type="EMBL" id="GFY70073.1"/>
    </source>
</evidence>
<reference evidence="1" key="1">
    <citation type="submission" date="2020-08" db="EMBL/GenBank/DDBJ databases">
        <title>Multicomponent nature underlies the extraordinary mechanical properties of spider dragline silk.</title>
        <authorList>
            <person name="Kono N."/>
            <person name="Nakamura H."/>
            <person name="Mori M."/>
            <person name="Yoshida Y."/>
            <person name="Ohtoshi R."/>
            <person name="Malay A.D."/>
            <person name="Moran D.A.P."/>
            <person name="Tomita M."/>
            <person name="Numata K."/>
            <person name="Arakawa K."/>
        </authorList>
    </citation>
    <scope>NUCLEOTIDE SEQUENCE</scope>
</reference>
<evidence type="ECO:0000313" key="2">
    <source>
        <dbReference type="Proteomes" id="UP000886998"/>
    </source>
</evidence>
<organism evidence="1 2">
    <name type="scientific">Trichonephila inaurata madagascariensis</name>
    <dbReference type="NCBI Taxonomy" id="2747483"/>
    <lineage>
        <taxon>Eukaryota</taxon>
        <taxon>Metazoa</taxon>
        <taxon>Ecdysozoa</taxon>
        <taxon>Arthropoda</taxon>
        <taxon>Chelicerata</taxon>
        <taxon>Arachnida</taxon>
        <taxon>Araneae</taxon>
        <taxon>Araneomorphae</taxon>
        <taxon>Entelegynae</taxon>
        <taxon>Araneoidea</taxon>
        <taxon>Nephilidae</taxon>
        <taxon>Trichonephila</taxon>
        <taxon>Trichonephila inaurata</taxon>
    </lineage>
</organism>
<keyword evidence="2" id="KW-1185">Reference proteome</keyword>
<dbReference type="Proteomes" id="UP000886998">
    <property type="component" value="Unassembled WGS sequence"/>
</dbReference>
<dbReference type="EMBL" id="BMAV01017997">
    <property type="protein sequence ID" value="GFY70073.1"/>
    <property type="molecule type" value="Genomic_DNA"/>
</dbReference>
<dbReference type="AlphaFoldDB" id="A0A8X6YD33"/>
<protein>
    <submittedName>
        <fullName evidence="1">Uncharacterized protein</fullName>
    </submittedName>
</protein>